<dbReference type="AlphaFoldDB" id="A0A0H2VAZ5"/>
<dbReference type="HOGENOM" id="CLU_074539_0_0_6"/>
<gene>
    <name evidence="1" type="ordered locus">c3693</name>
</gene>
<dbReference type="STRING" id="199310.c3693"/>
<protein>
    <recommendedName>
        <fullName evidence="3">PLP-dependent lyase/thiolase</fullName>
    </recommendedName>
</protein>
<evidence type="ECO:0008006" key="3">
    <source>
        <dbReference type="Google" id="ProtNLM"/>
    </source>
</evidence>
<accession>A0A0H2VAZ5</accession>
<dbReference type="Gene3D" id="3.40.50.1820">
    <property type="entry name" value="alpha/beta hydrolase"/>
    <property type="match status" value="1"/>
</dbReference>
<dbReference type="ESTHER" id="ecol6-a0a0h2vaz5">
    <property type="family name" value="XcbB_CpsF_sero"/>
</dbReference>
<dbReference type="eggNOG" id="ENOG5030XS6">
    <property type="taxonomic scope" value="Bacteria"/>
</dbReference>
<dbReference type="NCBIfam" id="NF033892">
    <property type="entry name" value="XcbB_CpsF_sero"/>
    <property type="match status" value="1"/>
</dbReference>
<sequence>MNKTVLHINSNITTDEISLLLQASKYKYIHFEIIGKGDSCKNLIEFSYHDYNLKKQLIALTNAGFMSYVHRGNVTSLVHFDEIKNLWIPVKEKKFSINSDGIVYTLQRAACKINEKLLIVFSQMPIEPYSASLYRYFAKNFSTIDKYIGKNVSILRVADIGGITGSFYLNTNALPTNADKIKSLILEVIEQCQIKSDDVVLYGCSKGGTAAVYHGLTNNYKIVAVDPILNDEHYINNKNDLHLIEGVFPQPKEELFKKVIDDYLINYKGNMSYFIVSQNSEQYKYIMDIINPIITYSTVANSINDKIKSHPDVGPQSIHMIVAMINMALSGIKLSNGIYDFV</sequence>
<dbReference type="RefSeq" id="WP_001044673.1">
    <property type="nucleotide sequence ID" value="NC_004431.1"/>
</dbReference>
<evidence type="ECO:0000313" key="1">
    <source>
        <dbReference type="EMBL" id="AAN82141.1"/>
    </source>
</evidence>
<organism evidence="1 2">
    <name type="scientific">Escherichia coli O6:H1 (strain CFT073 / ATCC 700928 / UPEC)</name>
    <dbReference type="NCBI Taxonomy" id="199310"/>
    <lineage>
        <taxon>Bacteria</taxon>
        <taxon>Pseudomonadati</taxon>
        <taxon>Pseudomonadota</taxon>
        <taxon>Gammaproteobacteria</taxon>
        <taxon>Enterobacterales</taxon>
        <taxon>Enterobacteriaceae</taxon>
        <taxon>Escherichia</taxon>
    </lineage>
</organism>
<dbReference type="EMBL" id="AE014075">
    <property type="protein sequence ID" value="AAN82141.1"/>
    <property type="molecule type" value="Genomic_DNA"/>
</dbReference>
<dbReference type="InterPro" id="IPR029058">
    <property type="entry name" value="AB_hydrolase_fold"/>
</dbReference>
<reference evidence="1 2" key="1">
    <citation type="journal article" date="2002" name="Proc. Natl. Acad. Sci. U.S.A.">
        <title>Extensive mosaic structure revealed by the complete genome sequence of uropathogenic Escherichia coli.</title>
        <authorList>
            <person name="Welch R.A."/>
            <person name="Burland V."/>
            <person name="Plunkett G.III."/>
            <person name="Redford P."/>
            <person name="Roesch P."/>
            <person name="Rasko D."/>
            <person name="Buckles E.L."/>
            <person name="Liou S.R."/>
            <person name="Boutin A."/>
            <person name="Hackett J."/>
            <person name="Stroud D."/>
            <person name="Mayhew G.F."/>
            <person name="Rose D.J."/>
            <person name="Zhou S."/>
            <person name="Schwartz D.C."/>
            <person name="Perna N.T."/>
            <person name="Mobley H.L."/>
            <person name="Donnenberg M.S."/>
            <person name="Blattner F.R."/>
        </authorList>
    </citation>
    <scope>NUCLEOTIDE SEQUENCE [LARGE SCALE GENOMIC DNA]</scope>
    <source>
        <strain evidence="2">CFT073 / ATCC 700928 / UPEC</strain>
    </source>
</reference>
<dbReference type="KEGG" id="ecc:c3693"/>
<keyword evidence="2" id="KW-1185">Reference proteome</keyword>
<dbReference type="Proteomes" id="UP000001410">
    <property type="component" value="Chromosome"/>
</dbReference>
<proteinExistence type="predicted"/>
<evidence type="ECO:0000313" key="2">
    <source>
        <dbReference type="Proteomes" id="UP000001410"/>
    </source>
</evidence>
<name>A0A0H2VAZ5_ECOL6</name>